<feature type="transmembrane region" description="Helical" evidence="8">
    <location>
        <begin position="80"/>
        <end position="101"/>
    </location>
</feature>
<evidence type="ECO:0000256" key="8">
    <source>
        <dbReference type="SAM" id="Phobius"/>
    </source>
</evidence>
<accession>A0ABU0P7C4</accession>
<dbReference type="Gene3D" id="1.20.1250.20">
    <property type="entry name" value="MFS general substrate transporter like domains"/>
    <property type="match status" value="1"/>
</dbReference>
<dbReference type="CDD" id="cd06173">
    <property type="entry name" value="MFS_MefA_like"/>
    <property type="match status" value="1"/>
</dbReference>
<organism evidence="9 10">
    <name type="scientific">Microbacterium murale</name>
    <dbReference type="NCBI Taxonomy" id="1081040"/>
    <lineage>
        <taxon>Bacteria</taxon>
        <taxon>Bacillati</taxon>
        <taxon>Actinomycetota</taxon>
        <taxon>Actinomycetes</taxon>
        <taxon>Micrococcales</taxon>
        <taxon>Microbacteriaceae</taxon>
        <taxon>Microbacterium</taxon>
    </lineage>
</organism>
<evidence type="ECO:0000256" key="4">
    <source>
        <dbReference type="ARBA" id="ARBA00022692"/>
    </source>
</evidence>
<evidence type="ECO:0000256" key="6">
    <source>
        <dbReference type="ARBA" id="ARBA00023136"/>
    </source>
</evidence>
<sequence length="326" mass="34826">MGLGDVFEPFRERNYSLYFAGQTLSLTGTWFQNLALSLVVLDLTGSARALSGVTIAQFLPMLLFSIPAGRIADRFRPRTVLMTTSLISATLVAVLAVIVASPDPALPALYGIIAALGSTQAFERVAAQTIIFELVGPHVFSRGVALSTVTVAVSRSIGPGLAGILFQTFGAVPGMAVNSVSFLLVFGMLALIRPQRFHSRRTSGAAERLPMMRFLRNRTIVTLLVTNVFIALLSLNFMVTLTSIVTIDFNGDGAAAGMAHALNAVGGIVGAVSWPPRSCGSDPSWFPWRWWGSAQPCSSTPQRLRSRGSSSPRRCWDSASVSTTVC</sequence>
<dbReference type="SUPFAM" id="SSF103473">
    <property type="entry name" value="MFS general substrate transporter"/>
    <property type="match status" value="1"/>
</dbReference>
<protein>
    <submittedName>
        <fullName evidence="9">MFS family permease</fullName>
    </submittedName>
</protein>
<evidence type="ECO:0000256" key="3">
    <source>
        <dbReference type="ARBA" id="ARBA00022475"/>
    </source>
</evidence>
<feature type="transmembrane region" description="Helical" evidence="8">
    <location>
        <begin position="47"/>
        <end position="68"/>
    </location>
</feature>
<keyword evidence="4 8" id="KW-0812">Transmembrane</keyword>
<evidence type="ECO:0000313" key="9">
    <source>
        <dbReference type="EMBL" id="MDQ0643215.1"/>
    </source>
</evidence>
<dbReference type="EMBL" id="JAUSXK010000001">
    <property type="protein sequence ID" value="MDQ0643215.1"/>
    <property type="molecule type" value="Genomic_DNA"/>
</dbReference>
<keyword evidence="2" id="KW-0813">Transport</keyword>
<feature type="transmembrane region" description="Helical" evidence="8">
    <location>
        <begin position="220"/>
        <end position="247"/>
    </location>
</feature>
<keyword evidence="10" id="KW-1185">Reference proteome</keyword>
<keyword evidence="5 8" id="KW-1133">Transmembrane helix</keyword>
<evidence type="ECO:0000256" key="5">
    <source>
        <dbReference type="ARBA" id="ARBA00022989"/>
    </source>
</evidence>
<evidence type="ECO:0000256" key="2">
    <source>
        <dbReference type="ARBA" id="ARBA00022448"/>
    </source>
</evidence>
<dbReference type="InterPro" id="IPR010290">
    <property type="entry name" value="TM_effector"/>
</dbReference>
<evidence type="ECO:0000256" key="7">
    <source>
        <dbReference type="SAM" id="MobiDB-lite"/>
    </source>
</evidence>
<dbReference type="InterPro" id="IPR036259">
    <property type="entry name" value="MFS_trans_sf"/>
</dbReference>
<dbReference type="Pfam" id="PF05977">
    <property type="entry name" value="MFS_3"/>
    <property type="match status" value="1"/>
</dbReference>
<reference evidence="9 10" key="1">
    <citation type="submission" date="2023-07" db="EMBL/GenBank/DDBJ databases">
        <title>Comparative genomics of wheat-associated soil bacteria to identify genetic determinants of phenazine resistance.</title>
        <authorList>
            <person name="Mouncey N."/>
        </authorList>
    </citation>
    <scope>NUCLEOTIDE SEQUENCE [LARGE SCALE GENOMIC DNA]</scope>
    <source>
        <strain evidence="9 10">W2I7</strain>
    </source>
</reference>
<evidence type="ECO:0000256" key="1">
    <source>
        <dbReference type="ARBA" id="ARBA00004651"/>
    </source>
</evidence>
<evidence type="ECO:0000313" key="10">
    <source>
        <dbReference type="Proteomes" id="UP001239085"/>
    </source>
</evidence>
<feature type="transmembrane region" description="Helical" evidence="8">
    <location>
        <begin position="164"/>
        <end position="192"/>
    </location>
</feature>
<gene>
    <name evidence="9" type="ORF">QFZ46_001375</name>
</gene>
<dbReference type="Proteomes" id="UP001239085">
    <property type="component" value="Unassembled WGS sequence"/>
</dbReference>
<dbReference type="RefSeq" id="WP_307359763.1">
    <property type="nucleotide sequence ID" value="NZ_JAUSXK010000001.1"/>
</dbReference>
<keyword evidence="3" id="KW-1003">Cell membrane</keyword>
<name>A0ABU0P7C4_9MICO</name>
<dbReference type="PANTHER" id="PTHR23513:SF11">
    <property type="entry name" value="STAPHYLOFERRIN A TRANSPORTER"/>
    <property type="match status" value="1"/>
</dbReference>
<comment type="caution">
    <text evidence="9">The sequence shown here is derived from an EMBL/GenBank/DDBJ whole genome shotgun (WGS) entry which is preliminary data.</text>
</comment>
<keyword evidence="6 8" id="KW-0472">Membrane</keyword>
<comment type="subcellular location">
    <subcellularLocation>
        <location evidence="1">Cell membrane</location>
        <topology evidence="1">Multi-pass membrane protein</topology>
    </subcellularLocation>
</comment>
<feature type="region of interest" description="Disordered" evidence="7">
    <location>
        <begin position="300"/>
        <end position="326"/>
    </location>
</feature>
<proteinExistence type="predicted"/>
<dbReference type="PANTHER" id="PTHR23513">
    <property type="entry name" value="INTEGRAL MEMBRANE EFFLUX PROTEIN-RELATED"/>
    <property type="match status" value="1"/>
</dbReference>